<evidence type="ECO:0000313" key="9">
    <source>
        <dbReference type="Proteomes" id="UP000509510"/>
    </source>
</evidence>
<feature type="domain" description="Xylanolytic transcriptional activator regulatory" evidence="7">
    <location>
        <begin position="295"/>
        <end position="368"/>
    </location>
</feature>
<dbReference type="GO" id="GO:0008270">
    <property type="term" value="F:zinc ion binding"/>
    <property type="evidence" value="ECO:0007669"/>
    <property type="project" value="InterPro"/>
</dbReference>
<dbReference type="GO" id="GO:0003677">
    <property type="term" value="F:DNA binding"/>
    <property type="evidence" value="ECO:0007669"/>
    <property type="project" value="UniProtKB-KW"/>
</dbReference>
<keyword evidence="3" id="KW-0238">DNA-binding</keyword>
<feature type="compositionally biased region" description="Polar residues" evidence="6">
    <location>
        <begin position="66"/>
        <end position="104"/>
    </location>
</feature>
<dbReference type="RefSeq" id="XP_035345479.1">
    <property type="nucleotide sequence ID" value="XM_035489586.1"/>
</dbReference>
<dbReference type="GeneID" id="55993928"/>
<keyword evidence="1" id="KW-0862">Zinc</keyword>
<feature type="region of interest" description="Disordered" evidence="6">
    <location>
        <begin position="1"/>
        <end position="112"/>
    </location>
</feature>
<evidence type="ECO:0000256" key="2">
    <source>
        <dbReference type="ARBA" id="ARBA00023015"/>
    </source>
</evidence>
<protein>
    <recommendedName>
        <fullName evidence="7">Xylanolytic transcriptional activator regulatory domain-containing protein</fullName>
    </recommendedName>
</protein>
<dbReference type="PANTHER" id="PTHR47171:SF1">
    <property type="entry name" value="ZN(II)2CYS6 TRANSCRIPTION FACTOR (EUROFUNG)"/>
    <property type="match status" value="1"/>
</dbReference>
<keyword evidence="2" id="KW-0805">Transcription regulation</keyword>
<evidence type="ECO:0000256" key="6">
    <source>
        <dbReference type="SAM" id="MobiDB-lite"/>
    </source>
</evidence>
<gene>
    <name evidence="8" type="ORF">TRUGW13939_06433</name>
</gene>
<reference evidence="9" key="1">
    <citation type="submission" date="2020-06" db="EMBL/GenBank/DDBJ databases">
        <title>A chromosome-scale genome assembly of Talaromyces rugulosus W13939.</title>
        <authorList>
            <person name="Wang B."/>
            <person name="Guo L."/>
            <person name="Ye K."/>
            <person name="Wang L."/>
        </authorList>
    </citation>
    <scope>NUCLEOTIDE SEQUENCE [LARGE SCALE GENOMIC DNA]</scope>
    <source>
        <strain evidence="9">W13939</strain>
    </source>
</reference>
<accession>A0A7H8R0U6</accession>
<sequence length="682" mass="76698">MSFKRNHAQTVSQVEASVRLFPRDADGESVSPDSLFTGGSDKILGRYPRKSREQRASVGTSMPEPDSNTGHIDASSTSVQIVQASPSGTGSSASVDPESASNHHVPTPERGNTFFFGESNLLTYVTGPPSGSDPAGNADFANKQRLSYPLSTTPRGHMENTTCDYVEPTRENYLRQNGAFNFPEPENCLPAIRAYFAWFHPCFPILDRAEVAHRINTRDISPLLLQALLFIGTNYSDERSVLLMGFKDRSEAKSLLYNRAKLLFEADWEQDNITTLQALFLMSFWRGSRSTARDVRYWLGVAITEAQLCGLHRSTRFTTRNNRTARLRRRIWWSIYVRELQSSSSLGLPRRIRDEDCDIEPLTAGDLEEDYDGSIASSFGRCEPEHVVYVLKMTHMARLLGRVVDIQFAPKRQYATTTEDLETVKQELEEWKDTLPVGMRPGASEGNVSVWSSLLHLSYSHLRILIHRNGFLRNQRAQDDRDKQAATAAANQISRIAEDMLSQQTIQYGQMHLITGLFAALCIHVINIRTTDGVNKRLAENRAQICLLGLNEIQKYWRVNNLVLDFFFQYLDDSTARILLAADTERQGFGKASIASSARHPDMLTESGGPTVPQNATQITPQENPMSFPSSTADAPGPPEDQYWNFVRMNWEGDENNPANSDLGFLWDAQLYANLDFLEKCI</sequence>
<keyword evidence="4" id="KW-0804">Transcription</keyword>
<organism evidence="8 9">
    <name type="scientific">Talaromyces rugulosus</name>
    <name type="common">Penicillium rugulosum</name>
    <dbReference type="NCBI Taxonomy" id="121627"/>
    <lineage>
        <taxon>Eukaryota</taxon>
        <taxon>Fungi</taxon>
        <taxon>Dikarya</taxon>
        <taxon>Ascomycota</taxon>
        <taxon>Pezizomycotina</taxon>
        <taxon>Eurotiomycetes</taxon>
        <taxon>Eurotiomycetidae</taxon>
        <taxon>Eurotiales</taxon>
        <taxon>Trichocomaceae</taxon>
        <taxon>Talaromyces</taxon>
        <taxon>Talaromyces sect. Islandici</taxon>
    </lineage>
</organism>
<evidence type="ECO:0000256" key="5">
    <source>
        <dbReference type="ARBA" id="ARBA00023242"/>
    </source>
</evidence>
<dbReference type="CDD" id="cd12148">
    <property type="entry name" value="fungal_TF_MHR"/>
    <property type="match status" value="1"/>
</dbReference>
<dbReference type="InterPro" id="IPR007219">
    <property type="entry name" value="XnlR_reg_dom"/>
</dbReference>
<dbReference type="EMBL" id="CP055900">
    <property type="protein sequence ID" value="QKX59301.1"/>
    <property type="molecule type" value="Genomic_DNA"/>
</dbReference>
<proteinExistence type="predicted"/>
<evidence type="ECO:0000256" key="1">
    <source>
        <dbReference type="ARBA" id="ARBA00022833"/>
    </source>
</evidence>
<dbReference type="InterPro" id="IPR052073">
    <property type="entry name" value="Amide_Lactam_Regulators"/>
</dbReference>
<dbReference type="KEGG" id="trg:TRUGW13939_06433"/>
<dbReference type="SMART" id="SM00906">
    <property type="entry name" value="Fungal_trans"/>
    <property type="match status" value="1"/>
</dbReference>
<keyword evidence="5" id="KW-0539">Nucleus</keyword>
<dbReference type="AlphaFoldDB" id="A0A7H8R0U6"/>
<evidence type="ECO:0000313" key="8">
    <source>
        <dbReference type="EMBL" id="QKX59301.1"/>
    </source>
</evidence>
<keyword evidence="9" id="KW-1185">Reference proteome</keyword>
<name>A0A7H8R0U6_TALRU</name>
<evidence type="ECO:0000256" key="3">
    <source>
        <dbReference type="ARBA" id="ARBA00023125"/>
    </source>
</evidence>
<feature type="region of interest" description="Disordered" evidence="6">
    <location>
        <begin position="600"/>
        <end position="635"/>
    </location>
</feature>
<evidence type="ECO:0000259" key="7">
    <source>
        <dbReference type="SMART" id="SM00906"/>
    </source>
</evidence>
<dbReference type="Pfam" id="PF04082">
    <property type="entry name" value="Fungal_trans"/>
    <property type="match status" value="1"/>
</dbReference>
<feature type="compositionally biased region" description="Polar residues" evidence="6">
    <location>
        <begin position="612"/>
        <end position="633"/>
    </location>
</feature>
<dbReference type="OrthoDB" id="5121955at2759"/>
<evidence type="ECO:0000256" key="4">
    <source>
        <dbReference type="ARBA" id="ARBA00023163"/>
    </source>
</evidence>
<dbReference type="PANTHER" id="PTHR47171">
    <property type="entry name" value="FARA-RELATED"/>
    <property type="match status" value="1"/>
</dbReference>
<dbReference type="GO" id="GO:0006351">
    <property type="term" value="P:DNA-templated transcription"/>
    <property type="evidence" value="ECO:0007669"/>
    <property type="project" value="InterPro"/>
</dbReference>
<dbReference type="Proteomes" id="UP000509510">
    <property type="component" value="Chromosome III"/>
</dbReference>